<dbReference type="AlphaFoldDB" id="A0A8B6EYE4"/>
<organism evidence="1 2">
    <name type="scientific">Mytilus galloprovincialis</name>
    <name type="common">Mediterranean mussel</name>
    <dbReference type="NCBI Taxonomy" id="29158"/>
    <lineage>
        <taxon>Eukaryota</taxon>
        <taxon>Metazoa</taxon>
        <taxon>Spiralia</taxon>
        <taxon>Lophotrochozoa</taxon>
        <taxon>Mollusca</taxon>
        <taxon>Bivalvia</taxon>
        <taxon>Autobranchia</taxon>
        <taxon>Pteriomorphia</taxon>
        <taxon>Mytilida</taxon>
        <taxon>Mytiloidea</taxon>
        <taxon>Mytilidae</taxon>
        <taxon>Mytilinae</taxon>
        <taxon>Mytilus</taxon>
    </lineage>
</organism>
<comment type="caution">
    <text evidence="1">The sequence shown here is derived from an EMBL/GenBank/DDBJ whole genome shotgun (WGS) entry which is preliminary data.</text>
</comment>
<reference evidence="1" key="1">
    <citation type="submission" date="2018-11" db="EMBL/GenBank/DDBJ databases">
        <authorList>
            <person name="Alioto T."/>
            <person name="Alioto T."/>
        </authorList>
    </citation>
    <scope>NUCLEOTIDE SEQUENCE</scope>
</reference>
<dbReference type="Proteomes" id="UP000596742">
    <property type="component" value="Unassembled WGS sequence"/>
</dbReference>
<proteinExistence type="predicted"/>
<keyword evidence="2" id="KW-1185">Reference proteome</keyword>
<evidence type="ECO:0000313" key="1">
    <source>
        <dbReference type="EMBL" id="VDI41033.1"/>
    </source>
</evidence>
<dbReference type="EMBL" id="UYJE01005859">
    <property type="protein sequence ID" value="VDI41033.1"/>
    <property type="molecule type" value="Genomic_DNA"/>
</dbReference>
<protein>
    <submittedName>
        <fullName evidence="1">Uncharacterized protein</fullName>
    </submittedName>
</protein>
<evidence type="ECO:0000313" key="2">
    <source>
        <dbReference type="Proteomes" id="UP000596742"/>
    </source>
</evidence>
<sequence>INERYRKRVNYNEAFFFYYKSGSPDDYTANTFVSLNVVDRLRNFIEVFGSSTAYRLIRKYKRLTVEK</sequence>
<feature type="non-terminal residue" evidence="1">
    <location>
        <position position="1"/>
    </location>
</feature>
<name>A0A8B6EYE4_MYTGA</name>
<gene>
    <name evidence="1" type="ORF">MGAL_10B013323</name>
</gene>
<accession>A0A8B6EYE4</accession>
<feature type="non-terminal residue" evidence="1">
    <location>
        <position position="67"/>
    </location>
</feature>